<reference evidence="1" key="1">
    <citation type="submission" date="2015-10" db="EMBL/GenBank/DDBJ databases">
        <authorList>
            <person name="Gilbert D.G."/>
        </authorList>
    </citation>
    <scope>NUCLEOTIDE SEQUENCE</scope>
</reference>
<dbReference type="SUPFAM" id="SSF51556">
    <property type="entry name" value="Metallo-dependent hydrolases"/>
    <property type="match status" value="1"/>
</dbReference>
<dbReference type="AlphaFoldDB" id="A0A160TVC0"/>
<dbReference type="PANTHER" id="PTHR10443">
    <property type="entry name" value="MICROSOMAL DIPEPTIDASE"/>
    <property type="match status" value="1"/>
</dbReference>
<gene>
    <name evidence="1" type="ORF">MGWOODY_XGa907</name>
</gene>
<keyword evidence="1" id="KW-0645">Protease</keyword>
<protein>
    <submittedName>
        <fullName evidence="1">Microsomal dipeptidase</fullName>
        <ecNumber evidence="1">3.4.13.19</ecNumber>
    </submittedName>
</protein>
<evidence type="ECO:0000313" key="1">
    <source>
        <dbReference type="EMBL" id="CUS54669.1"/>
    </source>
</evidence>
<keyword evidence="1" id="KW-0224">Dipeptidase</keyword>
<dbReference type="Pfam" id="PF01244">
    <property type="entry name" value="Peptidase_M19"/>
    <property type="match status" value="1"/>
</dbReference>
<dbReference type="EC" id="3.4.13.19" evidence="1"/>
<dbReference type="InterPro" id="IPR008257">
    <property type="entry name" value="Pept_M19"/>
</dbReference>
<dbReference type="EMBL" id="CZRL01000104">
    <property type="protein sequence ID" value="CUS54669.1"/>
    <property type="molecule type" value="Genomic_DNA"/>
</dbReference>
<keyword evidence="1" id="KW-0378">Hydrolase</keyword>
<name>A0A160TVC0_9ZZZZ</name>
<dbReference type="Gene3D" id="3.20.20.140">
    <property type="entry name" value="Metal-dependent hydrolases"/>
    <property type="match status" value="1"/>
</dbReference>
<accession>A0A160TVC0</accession>
<sequence length="330" mass="36627">MTITDTVHRPASFIYNQALIWDNHAGFESRPDVDLSQLNHWRDSGASFVSVNVGYDVRPWTNTIHTLAYVRRWIMARPNDYLLARNTADILQARSDGRLAIAFDIEGMEALDGNIDMIQLYYDLGVRQMLFAYNRNNSAGGGCHDEDTGLTPFGRSVVAEMNRVGMLVDCSHSAYLTTMDAMELSESPVTFSHSNAKALCDHPRNITDDQIRGCAATGGVIGINGIGKFLGDSIEPEHYVDHIAYTADLVGAQHVGVALDYSDGSDDLQDAITGQSNFWPSQWYNGTMEFMAPNRLLDVVDIMLRRNFSSEDITGILGGNFFALAQRVWL</sequence>
<dbReference type="InterPro" id="IPR032466">
    <property type="entry name" value="Metal_Hydrolase"/>
</dbReference>
<proteinExistence type="predicted"/>
<dbReference type="PROSITE" id="PS51365">
    <property type="entry name" value="RENAL_DIPEPTIDASE_2"/>
    <property type="match status" value="1"/>
</dbReference>
<organism evidence="1">
    <name type="scientific">hydrothermal vent metagenome</name>
    <dbReference type="NCBI Taxonomy" id="652676"/>
    <lineage>
        <taxon>unclassified sequences</taxon>
        <taxon>metagenomes</taxon>
        <taxon>ecological metagenomes</taxon>
    </lineage>
</organism>
<dbReference type="GO" id="GO:0006508">
    <property type="term" value="P:proteolysis"/>
    <property type="evidence" value="ECO:0007669"/>
    <property type="project" value="InterPro"/>
</dbReference>
<dbReference type="PANTHER" id="PTHR10443:SF12">
    <property type="entry name" value="DIPEPTIDASE"/>
    <property type="match status" value="1"/>
</dbReference>
<dbReference type="GO" id="GO:0070573">
    <property type="term" value="F:metallodipeptidase activity"/>
    <property type="evidence" value="ECO:0007669"/>
    <property type="project" value="InterPro"/>
</dbReference>